<comment type="caution">
    <text evidence="1">The sequence shown here is derived from an EMBL/GenBank/DDBJ whole genome shotgun (WGS) entry which is preliminary data.</text>
</comment>
<name>A0ABD0MWI8_CIRMR</name>
<evidence type="ECO:0000313" key="1">
    <source>
        <dbReference type="EMBL" id="KAL0154369.1"/>
    </source>
</evidence>
<proteinExistence type="predicted"/>
<protein>
    <recommendedName>
        <fullName evidence="3">Transposase</fullName>
    </recommendedName>
</protein>
<feature type="non-terminal residue" evidence="1">
    <location>
        <position position="1"/>
    </location>
</feature>
<sequence length="276" mass="32062">HQESTGLKSFSSLLAVASDLGQLSSVRLLWKGELVWSNWMRRVRNIMSWNGSDRDVELSVWRIRIKSGESQENMPKIQPQTKVLIIKILKTKSPAELADIFNVSKRQVERMRKRFEETGEVHDRPSPGPALFQQQQSYITTGHQKPPYLQEHGLNGRISAQKPALNRRQLKTTLNRRQLKNHVAFAKAHSLQEGWTVEKWQKVDFSDEFELHPSRRKYCRRPIGTRMDPRFTQKTVKFGGGKIMVWGYVQVDGNINSLRNQDILAARYIPIHRRGQ</sequence>
<dbReference type="InterPro" id="IPR036392">
    <property type="entry name" value="PLAT/LH2_dom_sf"/>
</dbReference>
<dbReference type="Gene3D" id="3.30.420.10">
    <property type="entry name" value="Ribonuclease H-like superfamily/Ribonuclease H"/>
    <property type="match status" value="1"/>
</dbReference>
<dbReference type="InterPro" id="IPR036397">
    <property type="entry name" value="RNaseH_sf"/>
</dbReference>
<evidence type="ECO:0008006" key="3">
    <source>
        <dbReference type="Google" id="ProtNLM"/>
    </source>
</evidence>
<gene>
    <name evidence="1" type="ORF">M9458_050335</name>
</gene>
<keyword evidence="2" id="KW-1185">Reference proteome</keyword>
<feature type="non-terminal residue" evidence="1">
    <location>
        <position position="276"/>
    </location>
</feature>
<dbReference type="AlphaFoldDB" id="A0ABD0MWI8"/>
<dbReference type="SUPFAM" id="SSF49723">
    <property type="entry name" value="Lipase/lipooxygenase domain (PLAT/LH2 domain)"/>
    <property type="match status" value="1"/>
</dbReference>
<evidence type="ECO:0000313" key="2">
    <source>
        <dbReference type="Proteomes" id="UP001529510"/>
    </source>
</evidence>
<dbReference type="EMBL" id="JAMKFB020000031">
    <property type="protein sequence ID" value="KAL0154369.1"/>
    <property type="molecule type" value="Genomic_DNA"/>
</dbReference>
<reference evidence="1 2" key="1">
    <citation type="submission" date="2024-05" db="EMBL/GenBank/DDBJ databases">
        <title>Genome sequencing and assembly of Indian major carp, Cirrhinus mrigala (Hamilton, 1822).</title>
        <authorList>
            <person name="Mohindra V."/>
            <person name="Chowdhury L.M."/>
            <person name="Lal K."/>
            <person name="Jena J.K."/>
        </authorList>
    </citation>
    <scope>NUCLEOTIDE SEQUENCE [LARGE SCALE GENOMIC DNA]</scope>
    <source>
        <strain evidence="1">CM1030</strain>
        <tissue evidence="1">Blood</tissue>
    </source>
</reference>
<organism evidence="1 2">
    <name type="scientific">Cirrhinus mrigala</name>
    <name type="common">Mrigala</name>
    <dbReference type="NCBI Taxonomy" id="683832"/>
    <lineage>
        <taxon>Eukaryota</taxon>
        <taxon>Metazoa</taxon>
        <taxon>Chordata</taxon>
        <taxon>Craniata</taxon>
        <taxon>Vertebrata</taxon>
        <taxon>Euteleostomi</taxon>
        <taxon>Actinopterygii</taxon>
        <taxon>Neopterygii</taxon>
        <taxon>Teleostei</taxon>
        <taxon>Ostariophysi</taxon>
        <taxon>Cypriniformes</taxon>
        <taxon>Cyprinidae</taxon>
        <taxon>Labeoninae</taxon>
        <taxon>Labeonini</taxon>
        <taxon>Cirrhinus</taxon>
    </lineage>
</organism>
<accession>A0ABD0MWI8</accession>
<dbReference type="Proteomes" id="UP001529510">
    <property type="component" value="Unassembled WGS sequence"/>
</dbReference>